<keyword evidence="2" id="KW-1185">Reference proteome</keyword>
<accession>A0A835J402</accession>
<gene>
    <name evidence="1" type="ORF">SADUNF_Sadunf18G0030900</name>
</gene>
<comment type="caution">
    <text evidence="1">The sequence shown here is derived from an EMBL/GenBank/DDBJ whole genome shotgun (WGS) entry which is preliminary data.</text>
</comment>
<dbReference type="AlphaFoldDB" id="A0A835J402"/>
<dbReference type="Proteomes" id="UP000657918">
    <property type="component" value="Unassembled WGS sequence"/>
</dbReference>
<evidence type="ECO:0000313" key="1">
    <source>
        <dbReference type="EMBL" id="KAF9662223.1"/>
    </source>
</evidence>
<name>A0A835J402_9ROSI</name>
<evidence type="ECO:0000313" key="2">
    <source>
        <dbReference type="Proteomes" id="UP000657918"/>
    </source>
</evidence>
<reference evidence="1 2" key="1">
    <citation type="submission" date="2020-10" db="EMBL/GenBank/DDBJ databases">
        <title>Plant Genome Project.</title>
        <authorList>
            <person name="Zhang R.-G."/>
        </authorList>
    </citation>
    <scope>NUCLEOTIDE SEQUENCE [LARGE SCALE GENOMIC DNA]</scope>
    <source>
        <strain evidence="1">FAFU-HL-1</strain>
        <tissue evidence="1">Leaf</tissue>
    </source>
</reference>
<dbReference type="EMBL" id="JADGMS010000018">
    <property type="protein sequence ID" value="KAF9662223.1"/>
    <property type="molecule type" value="Genomic_DNA"/>
</dbReference>
<protein>
    <submittedName>
        <fullName evidence="1">Uncharacterized protein</fullName>
    </submittedName>
</protein>
<proteinExistence type="predicted"/>
<organism evidence="1 2">
    <name type="scientific">Salix dunnii</name>
    <dbReference type="NCBI Taxonomy" id="1413687"/>
    <lineage>
        <taxon>Eukaryota</taxon>
        <taxon>Viridiplantae</taxon>
        <taxon>Streptophyta</taxon>
        <taxon>Embryophyta</taxon>
        <taxon>Tracheophyta</taxon>
        <taxon>Spermatophyta</taxon>
        <taxon>Magnoliopsida</taxon>
        <taxon>eudicotyledons</taxon>
        <taxon>Gunneridae</taxon>
        <taxon>Pentapetalae</taxon>
        <taxon>rosids</taxon>
        <taxon>fabids</taxon>
        <taxon>Malpighiales</taxon>
        <taxon>Salicaceae</taxon>
        <taxon>Saliceae</taxon>
        <taxon>Salix</taxon>
    </lineage>
</organism>
<sequence length="63" mass="7375">MEKHSCFLNTSRLVLSVFREPFPAMNNTWQNLETKLTNDSVFSTDRYNKANAMELGVEFIFLQ</sequence>